<dbReference type="PANTHER" id="PTHR30106">
    <property type="entry name" value="INNER MEMBRANE PROTEIN YEIH-RELATED"/>
    <property type="match status" value="1"/>
</dbReference>
<evidence type="ECO:0000256" key="6">
    <source>
        <dbReference type="ARBA" id="ARBA00023136"/>
    </source>
</evidence>
<gene>
    <name evidence="8" type="ORF">RM445_18525</name>
</gene>
<keyword evidence="9" id="KW-1185">Reference proteome</keyword>
<keyword evidence="6 7" id="KW-0472">Membrane</keyword>
<dbReference type="Proteomes" id="UP001183202">
    <property type="component" value="Unassembled WGS sequence"/>
</dbReference>
<keyword evidence="4 7" id="KW-0812">Transmembrane</keyword>
<organism evidence="8 9">
    <name type="scientific">Pseudonocardia charpentierae</name>
    <dbReference type="NCBI Taxonomy" id="3075545"/>
    <lineage>
        <taxon>Bacteria</taxon>
        <taxon>Bacillati</taxon>
        <taxon>Actinomycetota</taxon>
        <taxon>Actinomycetes</taxon>
        <taxon>Pseudonocardiales</taxon>
        <taxon>Pseudonocardiaceae</taxon>
        <taxon>Pseudonocardia</taxon>
    </lineage>
</organism>
<comment type="caution">
    <text evidence="8">The sequence shown here is derived from an EMBL/GenBank/DDBJ whole genome shotgun (WGS) entry which is preliminary data.</text>
</comment>
<accession>A0ABU2NC63</accession>
<keyword evidence="3" id="KW-1003">Cell membrane</keyword>
<comment type="subcellular location">
    <subcellularLocation>
        <location evidence="1">Cell membrane</location>
        <topology evidence="1">Multi-pass membrane protein</topology>
    </subcellularLocation>
</comment>
<feature type="transmembrane region" description="Helical" evidence="7">
    <location>
        <begin position="139"/>
        <end position="162"/>
    </location>
</feature>
<dbReference type="RefSeq" id="WP_311557880.1">
    <property type="nucleotide sequence ID" value="NZ_JAVREJ010000013.1"/>
</dbReference>
<dbReference type="InterPro" id="IPR018383">
    <property type="entry name" value="UPF0324_pro"/>
</dbReference>
<feature type="transmembrane region" description="Helical" evidence="7">
    <location>
        <begin position="15"/>
        <end position="31"/>
    </location>
</feature>
<evidence type="ECO:0000313" key="8">
    <source>
        <dbReference type="EMBL" id="MDT0351530.1"/>
    </source>
</evidence>
<feature type="transmembrane region" description="Helical" evidence="7">
    <location>
        <begin position="75"/>
        <end position="98"/>
    </location>
</feature>
<sequence>MSEDIDTRHTETRSPARLALAGVAVVVALAVKTTQNALLGVVAVALTAYFAVRVERSATSPRPSAKLLWERFPKFVLGFLVTSVVGTLYVTAVGAAAAKPVIATVNDLRTLFLILAFVSIGLEFRVAPLCEAGSRPVGVFAGATVVNLLVGLLLATLLFSGFPAA</sequence>
<keyword evidence="5 7" id="KW-1133">Transmembrane helix</keyword>
<evidence type="ECO:0000256" key="7">
    <source>
        <dbReference type="SAM" id="Phobius"/>
    </source>
</evidence>
<evidence type="ECO:0000256" key="1">
    <source>
        <dbReference type="ARBA" id="ARBA00004651"/>
    </source>
</evidence>
<evidence type="ECO:0000256" key="2">
    <source>
        <dbReference type="ARBA" id="ARBA00007977"/>
    </source>
</evidence>
<proteinExistence type="inferred from homology"/>
<reference evidence="9" key="1">
    <citation type="submission" date="2023-07" db="EMBL/GenBank/DDBJ databases">
        <title>30 novel species of actinomycetes from the DSMZ collection.</title>
        <authorList>
            <person name="Nouioui I."/>
        </authorList>
    </citation>
    <scope>NUCLEOTIDE SEQUENCE [LARGE SCALE GENOMIC DNA]</scope>
    <source>
        <strain evidence="9">DSM 45834</strain>
    </source>
</reference>
<feature type="transmembrane region" description="Helical" evidence="7">
    <location>
        <begin position="110"/>
        <end position="127"/>
    </location>
</feature>
<dbReference type="Pfam" id="PF03601">
    <property type="entry name" value="Cons_hypoth698"/>
    <property type="match status" value="1"/>
</dbReference>
<evidence type="ECO:0000256" key="5">
    <source>
        <dbReference type="ARBA" id="ARBA00022989"/>
    </source>
</evidence>
<evidence type="ECO:0000313" key="9">
    <source>
        <dbReference type="Proteomes" id="UP001183202"/>
    </source>
</evidence>
<evidence type="ECO:0000256" key="4">
    <source>
        <dbReference type="ARBA" id="ARBA00022692"/>
    </source>
</evidence>
<dbReference type="EMBL" id="JAVREJ010000013">
    <property type="protein sequence ID" value="MDT0351530.1"/>
    <property type="molecule type" value="Genomic_DNA"/>
</dbReference>
<dbReference type="PANTHER" id="PTHR30106:SF1">
    <property type="entry name" value="UPF0324 MEMBRANE PROTEIN FN0533"/>
    <property type="match status" value="1"/>
</dbReference>
<evidence type="ECO:0000256" key="3">
    <source>
        <dbReference type="ARBA" id="ARBA00022475"/>
    </source>
</evidence>
<protein>
    <submittedName>
        <fullName evidence="8">Sulfate exporter family transporter</fullName>
    </submittedName>
</protein>
<comment type="similarity">
    <text evidence="2">Belongs to the UPF0324 family.</text>
</comment>
<name>A0ABU2NC63_9PSEU</name>